<evidence type="ECO:0000256" key="6">
    <source>
        <dbReference type="ARBA" id="ARBA00023136"/>
    </source>
</evidence>
<feature type="compositionally biased region" description="Low complexity" evidence="12">
    <location>
        <begin position="447"/>
        <end position="471"/>
    </location>
</feature>
<dbReference type="GO" id="GO:0005794">
    <property type="term" value="C:Golgi apparatus"/>
    <property type="evidence" value="ECO:0007669"/>
    <property type="project" value="TreeGrafter"/>
</dbReference>
<feature type="region of interest" description="Disordered" evidence="12">
    <location>
        <begin position="355"/>
        <end position="537"/>
    </location>
</feature>
<dbReference type="PANTHER" id="PTHR22883:SF43">
    <property type="entry name" value="PALMITOYLTRANSFERASE APP"/>
    <property type="match status" value="1"/>
</dbReference>
<keyword evidence="4 11" id="KW-0812">Transmembrane</keyword>
<dbReference type="EMBL" id="PGGS01000005">
    <property type="protein sequence ID" value="PNH12685.1"/>
    <property type="molecule type" value="Genomic_DNA"/>
</dbReference>
<comment type="subcellular location">
    <subcellularLocation>
        <location evidence="1">Endomembrane system</location>
        <topology evidence="1">Multi-pass membrane protein</topology>
    </subcellularLocation>
</comment>
<protein>
    <recommendedName>
        <fullName evidence="11">S-acyltransferase</fullName>
        <ecNumber evidence="11">2.3.1.225</ecNumber>
    </recommendedName>
    <alternativeName>
        <fullName evidence="11">Palmitoyltransferase</fullName>
    </alternativeName>
</protein>
<dbReference type="PANTHER" id="PTHR22883">
    <property type="entry name" value="ZINC FINGER DHHC DOMAIN CONTAINING PROTEIN"/>
    <property type="match status" value="1"/>
</dbReference>
<dbReference type="OrthoDB" id="9909019at2759"/>
<evidence type="ECO:0000256" key="8">
    <source>
        <dbReference type="ARBA" id="ARBA00023288"/>
    </source>
</evidence>
<evidence type="ECO:0000259" key="13">
    <source>
        <dbReference type="Pfam" id="PF01529"/>
    </source>
</evidence>
<evidence type="ECO:0000256" key="4">
    <source>
        <dbReference type="ARBA" id="ARBA00022692"/>
    </source>
</evidence>
<accession>A0A2J8AJI6</accession>
<evidence type="ECO:0000256" key="3">
    <source>
        <dbReference type="ARBA" id="ARBA00022679"/>
    </source>
</evidence>
<evidence type="ECO:0000256" key="5">
    <source>
        <dbReference type="ARBA" id="ARBA00022989"/>
    </source>
</evidence>
<organism evidence="14 15">
    <name type="scientific">Tetrabaena socialis</name>
    <dbReference type="NCBI Taxonomy" id="47790"/>
    <lineage>
        <taxon>Eukaryota</taxon>
        <taxon>Viridiplantae</taxon>
        <taxon>Chlorophyta</taxon>
        <taxon>core chlorophytes</taxon>
        <taxon>Chlorophyceae</taxon>
        <taxon>CS clade</taxon>
        <taxon>Chlamydomonadales</taxon>
        <taxon>Tetrabaenaceae</taxon>
        <taxon>Tetrabaena</taxon>
    </lineage>
</organism>
<sequence>MRQHGLQSPLDPHQVASWIVFLALTSGVYAFYVPFVEDAGSRWALVALYSVLIVAMFILNMYTSYLDPSDPGLKGSSDGEFFCGLCQASVARSSKHCRACDRCVEGFDHHCKWLNNCIGARNYWHFFALISSTCSMLVLQLAWGLWLFIRSFVASTEMRALVAEKYGRSVVYVGWQVALAVYMALLVTSVVMLGELFFFHIILISKGMSTYDYIISQRDAKLSGPPPPKPFKTCRSTKVADATTARRKVKVGINCCAAMKTHRPTHHPPQWDPSKSRGVGAGAGDSVPGTPVTGPPPPDKFGFDGTASGLHGPKEGLELSGKAAVAGTVHDLVARAVAEQGRSVGSADSALLAMQHGDGGSLRGRAQLGSPAEQRGPNSILAQRCVPECSADKGGPEKDGPDAQFSALGSSLGPGAERGGQSAQPVMGTPWPAMRAPASPAQPAGVGPRAEAGYDAAAPAGRHLGSVPAVSPGGGAQVGGARQGGLTSAPSRRVTLPPLLKPPPSPVSAPTTGGPASNRSLLFPARTPSRDQAVNPE</sequence>
<feature type="transmembrane region" description="Helical" evidence="11">
    <location>
        <begin position="170"/>
        <end position="191"/>
    </location>
</feature>
<feature type="transmembrane region" description="Helical" evidence="11">
    <location>
        <begin position="123"/>
        <end position="149"/>
    </location>
</feature>
<comment type="similarity">
    <text evidence="2 11">Belongs to the DHHC palmitoyltransferase family.</text>
</comment>
<evidence type="ECO:0000256" key="12">
    <source>
        <dbReference type="SAM" id="MobiDB-lite"/>
    </source>
</evidence>
<comment type="caution">
    <text evidence="14">The sequence shown here is derived from an EMBL/GenBank/DDBJ whole genome shotgun (WGS) entry which is preliminary data.</text>
</comment>
<feature type="transmembrane region" description="Helical" evidence="11">
    <location>
        <begin position="15"/>
        <end position="36"/>
    </location>
</feature>
<evidence type="ECO:0000256" key="11">
    <source>
        <dbReference type="RuleBase" id="RU079119"/>
    </source>
</evidence>
<keyword evidence="3 11" id="KW-0808">Transferase</keyword>
<evidence type="ECO:0000313" key="15">
    <source>
        <dbReference type="Proteomes" id="UP000236333"/>
    </source>
</evidence>
<dbReference type="EC" id="2.3.1.225" evidence="11"/>
<name>A0A2J8AJI6_9CHLO</name>
<proteinExistence type="inferred from homology"/>
<evidence type="ECO:0000313" key="14">
    <source>
        <dbReference type="EMBL" id="PNH12685.1"/>
    </source>
</evidence>
<evidence type="ECO:0000256" key="1">
    <source>
        <dbReference type="ARBA" id="ARBA00004127"/>
    </source>
</evidence>
<dbReference type="PROSITE" id="PS50216">
    <property type="entry name" value="DHHC"/>
    <property type="match status" value="1"/>
</dbReference>
<evidence type="ECO:0000256" key="10">
    <source>
        <dbReference type="ARBA" id="ARBA00048048"/>
    </source>
</evidence>
<dbReference type="Proteomes" id="UP000236333">
    <property type="component" value="Unassembled WGS sequence"/>
</dbReference>
<feature type="region of interest" description="Disordered" evidence="12">
    <location>
        <begin position="262"/>
        <end position="300"/>
    </location>
</feature>
<evidence type="ECO:0000256" key="7">
    <source>
        <dbReference type="ARBA" id="ARBA00023139"/>
    </source>
</evidence>
<dbReference type="GO" id="GO:0006612">
    <property type="term" value="P:protein targeting to membrane"/>
    <property type="evidence" value="ECO:0007669"/>
    <property type="project" value="TreeGrafter"/>
</dbReference>
<keyword evidence="5 11" id="KW-1133">Transmembrane helix</keyword>
<gene>
    <name evidence="14" type="ORF">TSOC_000383</name>
</gene>
<feature type="domain" description="Palmitoyltransferase DHHC" evidence="13">
    <location>
        <begin position="79"/>
        <end position="215"/>
    </location>
</feature>
<feature type="compositionally biased region" description="Gly residues" evidence="12">
    <location>
        <begin position="472"/>
        <end position="483"/>
    </location>
</feature>
<feature type="compositionally biased region" description="Basic and acidic residues" evidence="12">
    <location>
        <begin position="390"/>
        <end position="401"/>
    </location>
</feature>
<keyword evidence="7" id="KW-0564">Palmitate</keyword>
<evidence type="ECO:0000256" key="2">
    <source>
        <dbReference type="ARBA" id="ARBA00008574"/>
    </source>
</evidence>
<keyword evidence="8" id="KW-0449">Lipoprotein</keyword>
<dbReference type="Pfam" id="PF01529">
    <property type="entry name" value="DHHC"/>
    <property type="match status" value="1"/>
</dbReference>
<keyword evidence="9 11" id="KW-0012">Acyltransferase</keyword>
<dbReference type="InterPro" id="IPR039859">
    <property type="entry name" value="PFA4/ZDH16/20/ERF2-like"/>
</dbReference>
<dbReference type="AlphaFoldDB" id="A0A2J8AJI6"/>
<evidence type="ECO:0000256" key="9">
    <source>
        <dbReference type="ARBA" id="ARBA00023315"/>
    </source>
</evidence>
<feature type="transmembrane region" description="Helical" evidence="11">
    <location>
        <begin position="43"/>
        <end position="62"/>
    </location>
</feature>
<dbReference type="InterPro" id="IPR001594">
    <property type="entry name" value="Palmitoyltrfase_DHHC"/>
</dbReference>
<keyword evidence="15" id="KW-1185">Reference proteome</keyword>
<reference evidence="14 15" key="1">
    <citation type="journal article" date="2017" name="Mol. Biol. Evol.">
        <title>The 4-celled Tetrabaena socialis nuclear genome reveals the essential components for genetic control of cell number at the origin of multicellularity in the volvocine lineage.</title>
        <authorList>
            <person name="Featherston J."/>
            <person name="Arakaki Y."/>
            <person name="Hanschen E.R."/>
            <person name="Ferris P.J."/>
            <person name="Michod R.E."/>
            <person name="Olson B.J.S.C."/>
            <person name="Nozaki H."/>
            <person name="Durand P.M."/>
        </authorList>
    </citation>
    <scope>NUCLEOTIDE SEQUENCE [LARGE SCALE GENOMIC DNA]</scope>
    <source>
        <strain evidence="14 15">NIES-571</strain>
    </source>
</reference>
<dbReference type="GO" id="GO:0019706">
    <property type="term" value="F:protein-cysteine S-palmitoyltransferase activity"/>
    <property type="evidence" value="ECO:0007669"/>
    <property type="project" value="UniProtKB-EC"/>
</dbReference>
<keyword evidence="6 11" id="KW-0472">Membrane</keyword>
<comment type="catalytic activity">
    <reaction evidence="10 11">
        <text>L-cysteinyl-[protein] + hexadecanoyl-CoA = S-hexadecanoyl-L-cysteinyl-[protein] + CoA</text>
        <dbReference type="Rhea" id="RHEA:36683"/>
        <dbReference type="Rhea" id="RHEA-COMP:10131"/>
        <dbReference type="Rhea" id="RHEA-COMP:11032"/>
        <dbReference type="ChEBI" id="CHEBI:29950"/>
        <dbReference type="ChEBI" id="CHEBI:57287"/>
        <dbReference type="ChEBI" id="CHEBI:57379"/>
        <dbReference type="ChEBI" id="CHEBI:74151"/>
        <dbReference type="EC" id="2.3.1.225"/>
    </reaction>
</comment>
<comment type="domain">
    <text evidence="11">The DHHC domain is required for palmitoyltransferase activity.</text>
</comment>
<dbReference type="GO" id="GO:0005783">
    <property type="term" value="C:endoplasmic reticulum"/>
    <property type="evidence" value="ECO:0007669"/>
    <property type="project" value="TreeGrafter"/>
</dbReference>